<protein>
    <recommendedName>
        <fullName evidence="4 5">Pyrroline-5-carboxylate reductase</fullName>
        <shortName evidence="4">P5C reductase</shortName>
        <shortName evidence="4">P5CR</shortName>
        <ecNumber evidence="4 5">1.5.1.2</ecNumber>
    </recommendedName>
    <alternativeName>
        <fullName evidence="4">PCA reductase</fullName>
    </alternativeName>
</protein>
<keyword evidence="10" id="KW-1185">Reference proteome</keyword>
<dbReference type="EMBL" id="BAABGA010000064">
    <property type="protein sequence ID" value="GAA4462888.1"/>
    <property type="molecule type" value="Genomic_DNA"/>
</dbReference>
<evidence type="ECO:0000256" key="1">
    <source>
        <dbReference type="ARBA" id="ARBA00005525"/>
    </source>
</evidence>
<dbReference type="InterPro" id="IPR029036">
    <property type="entry name" value="P5CR_dimer"/>
</dbReference>
<evidence type="ECO:0000256" key="3">
    <source>
        <dbReference type="ARBA" id="ARBA00023002"/>
    </source>
</evidence>
<feature type="domain" description="Pyrroline-5-carboxylate reductase catalytic N-terminal" evidence="7">
    <location>
        <begin position="5"/>
        <end position="100"/>
    </location>
</feature>
<proteinExistence type="inferred from homology"/>
<keyword evidence="4" id="KW-0963">Cytoplasm</keyword>
<evidence type="ECO:0000313" key="10">
    <source>
        <dbReference type="Proteomes" id="UP001500840"/>
    </source>
</evidence>
<dbReference type="PIRSF" id="PIRSF000193">
    <property type="entry name" value="Pyrrol-5-carb_rd"/>
    <property type="match status" value="1"/>
</dbReference>
<dbReference type="NCBIfam" id="TIGR00112">
    <property type="entry name" value="proC"/>
    <property type="match status" value="1"/>
</dbReference>
<comment type="catalytic activity">
    <reaction evidence="4">
        <text>L-proline + NAD(+) = (S)-1-pyrroline-5-carboxylate + NADH + 2 H(+)</text>
        <dbReference type="Rhea" id="RHEA:14105"/>
        <dbReference type="ChEBI" id="CHEBI:15378"/>
        <dbReference type="ChEBI" id="CHEBI:17388"/>
        <dbReference type="ChEBI" id="CHEBI:57540"/>
        <dbReference type="ChEBI" id="CHEBI:57945"/>
        <dbReference type="ChEBI" id="CHEBI:60039"/>
        <dbReference type="EC" id="1.5.1.2"/>
    </reaction>
</comment>
<keyword evidence="4 6" id="KW-0641">Proline biosynthesis</keyword>
<evidence type="ECO:0000313" key="9">
    <source>
        <dbReference type="EMBL" id="GAA4462888.1"/>
    </source>
</evidence>
<keyword evidence="3 4" id="KW-0560">Oxidoreductase</keyword>
<comment type="subcellular location">
    <subcellularLocation>
        <location evidence="4">Cytoplasm</location>
    </subcellularLocation>
</comment>
<dbReference type="HAMAP" id="MF_01925">
    <property type="entry name" value="P5C_reductase"/>
    <property type="match status" value="1"/>
</dbReference>
<dbReference type="Gene3D" id="1.10.3730.10">
    <property type="entry name" value="ProC C-terminal domain-like"/>
    <property type="match status" value="1"/>
</dbReference>
<comment type="function">
    <text evidence="4">Catalyzes the reduction of 1-pyrroline-5-carboxylate (PCA) to L-proline.</text>
</comment>
<comment type="pathway">
    <text evidence="4 6">Amino-acid biosynthesis; L-proline biosynthesis; L-proline from L-glutamate 5-semialdehyde: step 1/1.</text>
</comment>
<dbReference type="Gene3D" id="3.40.50.720">
    <property type="entry name" value="NAD(P)-binding Rossmann-like Domain"/>
    <property type="match status" value="1"/>
</dbReference>
<keyword evidence="4 6" id="KW-0028">Amino-acid biosynthesis</keyword>
<sequence length="269" mass="28222">MQKQRLAVVGGGQMGRALVCGMLDKQVIHDADVVIVDHNVASRQWWSENRPHVEVCPDLSEAVRDANTVMLAVKPKVIGRVAQQADRFWDGKLVISVAAGVMLKSLCGWIGHQRVVRVMPNTPCLVGQGVSAFCGADDVSEQDSAWITTLFSSVGLAIPVLESQMDGVTGLSGSGPAYVCLIVEALADGGVLAGLPRPLAMKLAAQTVLGTAQMIAETGRHPGELKDSVTSPAGTTIAAVQVLEQNGIRGALIDAVVASARRSRELAAD</sequence>
<name>A0ABP8N817_9BACT</name>
<comment type="caution">
    <text evidence="9">The sequence shown here is derived from an EMBL/GenBank/DDBJ whole genome shotgun (WGS) entry which is preliminary data.</text>
</comment>
<dbReference type="Pfam" id="PF14748">
    <property type="entry name" value="P5CR_dimer"/>
    <property type="match status" value="1"/>
</dbReference>
<dbReference type="Proteomes" id="UP001500840">
    <property type="component" value="Unassembled WGS sequence"/>
</dbReference>
<dbReference type="Pfam" id="PF03807">
    <property type="entry name" value="F420_oxidored"/>
    <property type="match status" value="1"/>
</dbReference>
<comment type="catalytic activity">
    <reaction evidence="4 6">
        <text>L-proline + NADP(+) = (S)-1-pyrroline-5-carboxylate + NADPH + 2 H(+)</text>
        <dbReference type="Rhea" id="RHEA:14109"/>
        <dbReference type="ChEBI" id="CHEBI:15378"/>
        <dbReference type="ChEBI" id="CHEBI:17388"/>
        <dbReference type="ChEBI" id="CHEBI:57783"/>
        <dbReference type="ChEBI" id="CHEBI:58349"/>
        <dbReference type="ChEBI" id="CHEBI:60039"/>
        <dbReference type="EC" id="1.5.1.2"/>
    </reaction>
</comment>
<gene>
    <name evidence="4 9" type="primary">proC</name>
    <name evidence="9" type="ORF">GCM10023156_47330</name>
</gene>
<reference evidence="10" key="1">
    <citation type="journal article" date="2019" name="Int. J. Syst. Evol. Microbiol.">
        <title>The Global Catalogue of Microorganisms (GCM) 10K type strain sequencing project: providing services to taxonomists for standard genome sequencing and annotation.</title>
        <authorList>
            <consortium name="The Broad Institute Genomics Platform"/>
            <consortium name="The Broad Institute Genome Sequencing Center for Infectious Disease"/>
            <person name="Wu L."/>
            <person name="Ma J."/>
        </authorList>
    </citation>
    <scope>NUCLEOTIDE SEQUENCE [LARGE SCALE GENOMIC DNA]</scope>
    <source>
        <strain evidence="10">JCM 17759</strain>
    </source>
</reference>
<organism evidence="9 10">
    <name type="scientific">Novipirellula rosea</name>
    <dbReference type="NCBI Taxonomy" id="1031540"/>
    <lineage>
        <taxon>Bacteria</taxon>
        <taxon>Pseudomonadati</taxon>
        <taxon>Planctomycetota</taxon>
        <taxon>Planctomycetia</taxon>
        <taxon>Pirellulales</taxon>
        <taxon>Pirellulaceae</taxon>
        <taxon>Novipirellula</taxon>
    </lineage>
</organism>
<evidence type="ECO:0000259" key="7">
    <source>
        <dbReference type="Pfam" id="PF03807"/>
    </source>
</evidence>
<evidence type="ECO:0000256" key="6">
    <source>
        <dbReference type="RuleBase" id="RU003903"/>
    </source>
</evidence>
<comment type="similarity">
    <text evidence="1 4 6">Belongs to the pyrroline-5-carboxylate reductase family.</text>
</comment>
<accession>A0ABP8N817</accession>
<dbReference type="InterPro" id="IPR028939">
    <property type="entry name" value="P5C_Rdtase_cat_N"/>
</dbReference>
<dbReference type="PROSITE" id="PS00521">
    <property type="entry name" value="P5CR"/>
    <property type="match status" value="1"/>
</dbReference>
<evidence type="ECO:0000256" key="2">
    <source>
        <dbReference type="ARBA" id="ARBA00022857"/>
    </source>
</evidence>
<dbReference type="InterPro" id="IPR000304">
    <property type="entry name" value="Pyrroline-COOH_reductase"/>
</dbReference>
<dbReference type="PANTHER" id="PTHR11645">
    <property type="entry name" value="PYRROLINE-5-CARBOXYLATE REDUCTASE"/>
    <property type="match status" value="1"/>
</dbReference>
<dbReference type="SUPFAM" id="SSF48179">
    <property type="entry name" value="6-phosphogluconate dehydrogenase C-terminal domain-like"/>
    <property type="match status" value="1"/>
</dbReference>
<keyword evidence="2 4" id="KW-0521">NADP</keyword>
<dbReference type="RefSeq" id="WP_345326083.1">
    <property type="nucleotide sequence ID" value="NZ_BAABGA010000064.1"/>
</dbReference>
<dbReference type="PANTHER" id="PTHR11645:SF0">
    <property type="entry name" value="PYRROLINE-5-CARBOXYLATE REDUCTASE 3"/>
    <property type="match status" value="1"/>
</dbReference>
<dbReference type="EC" id="1.5.1.2" evidence="4 5"/>
<dbReference type="InterPro" id="IPR036291">
    <property type="entry name" value="NAD(P)-bd_dom_sf"/>
</dbReference>
<evidence type="ECO:0000256" key="5">
    <source>
        <dbReference type="NCBIfam" id="TIGR00112"/>
    </source>
</evidence>
<feature type="domain" description="Pyrroline-5-carboxylate reductase dimerisation" evidence="8">
    <location>
        <begin position="162"/>
        <end position="266"/>
    </location>
</feature>
<dbReference type="InterPro" id="IPR008927">
    <property type="entry name" value="6-PGluconate_DH-like_C_sf"/>
</dbReference>
<dbReference type="SUPFAM" id="SSF51735">
    <property type="entry name" value="NAD(P)-binding Rossmann-fold domains"/>
    <property type="match status" value="1"/>
</dbReference>
<evidence type="ECO:0000259" key="8">
    <source>
        <dbReference type="Pfam" id="PF14748"/>
    </source>
</evidence>
<dbReference type="InterPro" id="IPR053790">
    <property type="entry name" value="P5CR-like_CS"/>
</dbReference>
<evidence type="ECO:0000256" key="4">
    <source>
        <dbReference type="HAMAP-Rule" id="MF_01925"/>
    </source>
</evidence>